<evidence type="ECO:0000313" key="8">
    <source>
        <dbReference type="Proteomes" id="UP000028824"/>
    </source>
</evidence>
<gene>
    <name evidence="7" type="ORF">CG50_03880</name>
</gene>
<comment type="subcellular location">
    <subcellularLocation>
        <location evidence="6">Cell membrane</location>
        <topology evidence="6">Multi-pass membrane protein</topology>
    </subcellularLocation>
    <subcellularLocation>
        <location evidence="1">Membrane</location>
    </subcellularLocation>
</comment>
<dbReference type="eggNOG" id="COG3346">
    <property type="taxonomic scope" value="Bacteria"/>
</dbReference>
<comment type="caution">
    <text evidence="7">The sequence shown here is derived from an EMBL/GenBank/DDBJ whole genome shotgun (WGS) entry which is preliminary data.</text>
</comment>
<dbReference type="OrthoDB" id="6079986at2"/>
<evidence type="ECO:0000256" key="5">
    <source>
        <dbReference type="ARBA" id="ARBA00023136"/>
    </source>
</evidence>
<evidence type="ECO:0000256" key="2">
    <source>
        <dbReference type="ARBA" id="ARBA00007165"/>
    </source>
</evidence>
<keyword evidence="3 6" id="KW-0812">Transmembrane</keyword>
<accession>A0A086Y997</accession>
<proteinExistence type="inferred from homology"/>
<dbReference type="STRING" id="1105367.CG50_03880"/>
<dbReference type="InterPro" id="IPR045214">
    <property type="entry name" value="Surf1/Surf4"/>
</dbReference>
<sequence length="244" mass="27409">MTYLKPRWPRLILVTLLALIGAVGFGSLGTWQVHRLHWKLDLIARVDSRVHADPVPAPGPADWPKINAADYEYMRVTLRGTFLNGDEAQVYTPTDWGPGYWVLTPLRRDDGTVVFVNRGLVPEAMKAPATRPAPEGEQTVTGLLRISETRGWLFSQPNEPAKDKWHLRDVGAIAAARGLTDVAPYFVDQEMVSPEAWPKGGQTVVKFRNAHLSYALTWYGLMLFVIGAWGYVAYTEFHRRPDEA</sequence>
<keyword evidence="6" id="KW-1003">Cell membrane</keyword>
<reference evidence="7 8" key="1">
    <citation type="submission" date="2014-03" db="EMBL/GenBank/DDBJ databases">
        <title>Genome of Paenirhodobacter enshiensis DW2-9.</title>
        <authorList>
            <person name="Wang D."/>
            <person name="Wang G."/>
        </authorList>
    </citation>
    <scope>NUCLEOTIDE SEQUENCE [LARGE SCALE GENOMIC DNA]</scope>
    <source>
        <strain evidence="7 8">DW2-9</strain>
    </source>
</reference>
<dbReference type="PROSITE" id="PS50895">
    <property type="entry name" value="SURF1"/>
    <property type="match status" value="1"/>
</dbReference>
<dbReference type="RefSeq" id="WP_036634041.1">
    <property type="nucleotide sequence ID" value="NZ_JAYRGJ010000001.1"/>
</dbReference>
<feature type="transmembrane region" description="Helical" evidence="6">
    <location>
        <begin position="216"/>
        <end position="234"/>
    </location>
</feature>
<keyword evidence="8" id="KW-1185">Reference proteome</keyword>
<keyword evidence="4 6" id="KW-1133">Transmembrane helix</keyword>
<dbReference type="PANTHER" id="PTHR23427:SF2">
    <property type="entry name" value="SURFEIT LOCUS PROTEIN 1"/>
    <property type="match status" value="1"/>
</dbReference>
<dbReference type="PANTHER" id="PTHR23427">
    <property type="entry name" value="SURFEIT LOCUS PROTEIN"/>
    <property type="match status" value="1"/>
</dbReference>
<evidence type="ECO:0000256" key="6">
    <source>
        <dbReference type="RuleBase" id="RU363076"/>
    </source>
</evidence>
<comment type="similarity">
    <text evidence="2 6">Belongs to the SURF1 family.</text>
</comment>
<dbReference type="GO" id="GO:0005886">
    <property type="term" value="C:plasma membrane"/>
    <property type="evidence" value="ECO:0007669"/>
    <property type="project" value="UniProtKB-SubCell"/>
</dbReference>
<dbReference type="EMBL" id="JFZB01000001">
    <property type="protein sequence ID" value="KFI30847.1"/>
    <property type="molecule type" value="Genomic_DNA"/>
</dbReference>
<evidence type="ECO:0000256" key="1">
    <source>
        <dbReference type="ARBA" id="ARBA00004370"/>
    </source>
</evidence>
<evidence type="ECO:0000313" key="7">
    <source>
        <dbReference type="EMBL" id="KFI30847.1"/>
    </source>
</evidence>
<name>A0A086Y997_9RHOB</name>
<evidence type="ECO:0000256" key="3">
    <source>
        <dbReference type="ARBA" id="ARBA00022692"/>
    </source>
</evidence>
<dbReference type="CDD" id="cd06662">
    <property type="entry name" value="SURF1"/>
    <property type="match status" value="1"/>
</dbReference>
<dbReference type="Pfam" id="PF02104">
    <property type="entry name" value="SURF1"/>
    <property type="match status" value="1"/>
</dbReference>
<comment type="caution">
    <text evidence="6">Lacks conserved residue(s) required for the propagation of feature annotation.</text>
</comment>
<dbReference type="InterPro" id="IPR002994">
    <property type="entry name" value="Surf1/Shy1"/>
</dbReference>
<protein>
    <recommendedName>
        <fullName evidence="6">SURF1-like protein</fullName>
    </recommendedName>
</protein>
<dbReference type="AlphaFoldDB" id="A0A086Y997"/>
<evidence type="ECO:0000256" key="4">
    <source>
        <dbReference type="ARBA" id="ARBA00022989"/>
    </source>
</evidence>
<dbReference type="Proteomes" id="UP000028824">
    <property type="component" value="Unassembled WGS sequence"/>
</dbReference>
<organism evidence="7 8">
    <name type="scientific">Paenirhodobacter enshiensis</name>
    <dbReference type="NCBI Taxonomy" id="1105367"/>
    <lineage>
        <taxon>Bacteria</taxon>
        <taxon>Pseudomonadati</taxon>
        <taxon>Pseudomonadota</taxon>
        <taxon>Alphaproteobacteria</taxon>
        <taxon>Rhodobacterales</taxon>
        <taxon>Rhodobacter group</taxon>
        <taxon>Paenirhodobacter</taxon>
    </lineage>
</organism>
<keyword evidence="5 6" id="KW-0472">Membrane</keyword>